<dbReference type="PANTHER" id="PTHR43479:SF11">
    <property type="entry name" value="ACREF_ENVCD OPERON REPRESSOR-RELATED"/>
    <property type="match status" value="1"/>
</dbReference>
<dbReference type="GO" id="GO:0003677">
    <property type="term" value="F:DNA binding"/>
    <property type="evidence" value="ECO:0007669"/>
    <property type="project" value="UniProtKB-UniRule"/>
</dbReference>
<dbReference type="InterPro" id="IPR050624">
    <property type="entry name" value="HTH-type_Tx_Regulator"/>
</dbReference>
<proteinExistence type="predicted"/>
<name>A0A2J8B2D8_9FIRM</name>
<comment type="caution">
    <text evidence="4">The sequence shown here is derived from an EMBL/GenBank/DDBJ whole genome shotgun (WGS) entry which is preliminary data.</text>
</comment>
<protein>
    <submittedName>
        <fullName evidence="4">TetR family transcriptional regulator</fullName>
    </submittedName>
</protein>
<organism evidence="4 5">
    <name type="scientific">Mageeibacillus indolicus</name>
    <dbReference type="NCBI Taxonomy" id="884684"/>
    <lineage>
        <taxon>Bacteria</taxon>
        <taxon>Bacillati</taxon>
        <taxon>Bacillota</taxon>
        <taxon>Clostridia</taxon>
        <taxon>Eubacteriales</taxon>
        <taxon>Oscillospiraceae</taxon>
        <taxon>Mageeibacillus</taxon>
    </lineage>
</organism>
<dbReference type="PROSITE" id="PS50977">
    <property type="entry name" value="HTH_TETR_2"/>
    <property type="match status" value="1"/>
</dbReference>
<dbReference type="PRINTS" id="PR00455">
    <property type="entry name" value="HTHTETR"/>
</dbReference>
<dbReference type="Pfam" id="PF00440">
    <property type="entry name" value="TetR_N"/>
    <property type="match status" value="1"/>
</dbReference>
<evidence type="ECO:0000256" key="2">
    <source>
        <dbReference type="PROSITE-ProRule" id="PRU00335"/>
    </source>
</evidence>
<evidence type="ECO:0000256" key="1">
    <source>
        <dbReference type="ARBA" id="ARBA00023125"/>
    </source>
</evidence>
<accession>A0A2J8B2D8</accession>
<evidence type="ECO:0000313" key="5">
    <source>
        <dbReference type="Proteomes" id="UP000236394"/>
    </source>
</evidence>
<evidence type="ECO:0000259" key="3">
    <source>
        <dbReference type="PROSITE" id="PS50977"/>
    </source>
</evidence>
<evidence type="ECO:0000313" key="4">
    <source>
        <dbReference type="EMBL" id="PNH18930.1"/>
    </source>
</evidence>
<dbReference type="Gene3D" id="1.10.357.10">
    <property type="entry name" value="Tetracycline Repressor, domain 2"/>
    <property type="match status" value="1"/>
</dbReference>
<feature type="domain" description="HTH tetR-type" evidence="3">
    <location>
        <begin position="32"/>
        <end position="92"/>
    </location>
</feature>
<dbReference type="InterPro" id="IPR001647">
    <property type="entry name" value="HTH_TetR"/>
</dbReference>
<dbReference type="EMBL" id="NBZD01000002">
    <property type="protein sequence ID" value="PNH18930.1"/>
    <property type="molecule type" value="Genomic_DNA"/>
</dbReference>
<dbReference type="InterPro" id="IPR009057">
    <property type="entry name" value="Homeodomain-like_sf"/>
</dbReference>
<gene>
    <name evidence="4" type="ORF">B7R76_05130</name>
</gene>
<reference evidence="5" key="1">
    <citation type="submission" date="2017-04" db="EMBL/GenBank/DDBJ databases">
        <authorList>
            <person name="Bumgarner R.E."/>
            <person name="Fredricks D.N."/>
            <person name="Srinivasan S."/>
        </authorList>
    </citation>
    <scope>NUCLEOTIDE SEQUENCE [LARGE SCALE GENOMIC DNA]</scope>
    <source>
        <strain evidence="5">KA00405</strain>
    </source>
</reference>
<dbReference type="Proteomes" id="UP000236394">
    <property type="component" value="Unassembled WGS sequence"/>
</dbReference>
<sequence>MTNKLIYDNLLLTENNLGKGREMMVRERLDPEMRKEDIQKAAMALFSSKGFNNTTMDEVREKSGLSAGGLYYYYKNTAEILYDIMDRGSRMREATVTNTVQHMGNRLTPHVLAEIVVDKMLANNPFTPIYVMFLGEIKKNEQLNALYEKLKRDSITYFKHFMNGYDCGLFTDDDYDFVTNLINASLLSCEILDTRENFLKNRQHLVSMLEGYFTRLTSQ</sequence>
<dbReference type="SUPFAM" id="SSF46689">
    <property type="entry name" value="Homeodomain-like"/>
    <property type="match status" value="1"/>
</dbReference>
<feature type="DNA-binding region" description="H-T-H motif" evidence="2">
    <location>
        <begin position="55"/>
        <end position="74"/>
    </location>
</feature>
<dbReference type="PANTHER" id="PTHR43479">
    <property type="entry name" value="ACREF/ENVCD OPERON REPRESSOR-RELATED"/>
    <property type="match status" value="1"/>
</dbReference>
<dbReference type="AlphaFoldDB" id="A0A2J8B2D8"/>
<keyword evidence="1 2" id="KW-0238">DNA-binding</keyword>